<organism evidence="1">
    <name type="scientific">Polynucleobacter necessarius subsp. necessarius (strain STIR1)</name>
    <dbReference type="NCBI Taxonomy" id="452638"/>
    <lineage>
        <taxon>Bacteria</taxon>
        <taxon>Pseudomonadati</taxon>
        <taxon>Pseudomonadota</taxon>
        <taxon>Betaproteobacteria</taxon>
        <taxon>Burkholderiales</taxon>
        <taxon>Burkholderiaceae</taxon>
        <taxon>Polynucleobacter</taxon>
    </lineage>
</organism>
<accession>B1XUS5</accession>
<dbReference type="EMBL" id="CP001010">
    <property type="protein sequence ID" value="ACB44102.1"/>
    <property type="molecule type" value="Genomic_DNA"/>
</dbReference>
<dbReference type="Gene3D" id="3.40.50.1110">
    <property type="entry name" value="SGNH hydrolase"/>
    <property type="match status" value="1"/>
</dbReference>
<gene>
    <name evidence="1" type="ordered locus">Pnec_0904</name>
</gene>
<dbReference type="KEGG" id="pne:Pnec_0904"/>
<dbReference type="AlphaFoldDB" id="B1XUS5"/>
<proteinExistence type="predicted"/>
<protein>
    <submittedName>
        <fullName evidence="1">Arylesterase</fullName>
    </submittedName>
</protein>
<dbReference type="SUPFAM" id="SSF52266">
    <property type="entry name" value="SGNH hydrolase"/>
    <property type="match status" value="1"/>
</dbReference>
<reference evidence="1" key="1">
    <citation type="submission" date="2008-03" db="EMBL/GenBank/DDBJ databases">
        <title>Complete sequence of Polynucleobacter necessarius STIR1.</title>
        <authorList>
            <consortium name="US DOE Joint Genome Institute"/>
            <person name="Copeland A."/>
            <person name="Lucas S."/>
            <person name="Lapidus A."/>
            <person name="Barry K."/>
            <person name="Detter J.C."/>
            <person name="Glavina del Rio T."/>
            <person name="Hammon N."/>
            <person name="Israni S."/>
            <person name="Dalin E."/>
            <person name="Tice H."/>
            <person name="Pitluck S."/>
            <person name="Chain P."/>
            <person name="Malfatti S."/>
            <person name="Shin M."/>
            <person name="Vergez L."/>
            <person name="Schmutz J."/>
            <person name="Larimer F."/>
            <person name="Land M."/>
            <person name="Hauser L."/>
            <person name="Kyrpides N."/>
            <person name="Kim E."/>
            <person name="Hahn M."/>
            <person name="Richardson P."/>
        </authorList>
    </citation>
    <scope>NUCLEOTIDE SEQUENCE [LARGE SCALE GENOMIC DNA]</scope>
    <source>
        <strain evidence="1">STIR1</strain>
    </source>
</reference>
<dbReference type="GO" id="GO:0016788">
    <property type="term" value="F:hydrolase activity, acting on ester bonds"/>
    <property type="evidence" value="ECO:0007669"/>
    <property type="project" value="UniProtKB-ARBA"/>
</dbReference>
<evidence type="ECO:0000313" key="1">
    <source>
        <dbReference type="EMBL" id="ACB44102.1"/>
    </source>
</evidence>
<dbReference type="InterPro" id="IPR036514">
    <property type="entry name" value="SGNH_hydro_sf"/>
</dbReference>
<dbReference type="STRING" id="452638.Pnec_0904"/>
<dbReference type="eggNOG" id="COG2755">
    <property type="taxonomic scope" value="Bacteria"/>
</dbReference>
<name>B1XUS5_POLNS</name>
<dbReference type="HOGENOM" id="CLU_2586737_0_0_4"/>
<sequence>MQIPPNYGWEYTKQFKDLFSKLASQENVQLLPFFLDGVTSDSSLFQTDRIHPNEKRNPCSLKTYGALWPHMKYCLRVINA</sequence>